<keyword evidence="3" id="KW-1185">Reference proteome</keyword>
<dbReference type="InterPro" id="IPR013216">
    <property type="entry name" value="Methyltransf_11"/>
</dbReference>
<protein>
    <submittedName>
        <fullName evidence="2">Demethylmenaquinone methyltransferase</fullName>
        <ecNumber evidence="2">2.1.1.163</ecNumber>
    </submittedName>
</protein>
<keyword evidence="2" id="KW-0808">Transferase</keyword>
<accession>A0A2R8BRD6</accession>
<dbReference type="PANTHER" id="PTHR43591:SF24">
    <property type="entry name" value="2-METHOXY-6-POLYPRENYL-1,4-BENZOQUINOL METHYLASE, MITOCHONDRIAL"/>
    <property type="match status" value="1"/>
</dbReference>
<dbReference type="AlphaFoldDB" id="A0A2R8BRD6"/>
<keyword evidence="2" id="KW-0489">Methyltransferase</keyword>
<gene>
    <name evidence="2" type="primary">menG</name>
    <name evidence="2" type="ORF">PAA8504_00478</name>
</gene>
<name>A0A2R8BRD6_9RHOB</name>
<reference evidence="2 3" key="1">
    <citation type="submission" date="2018-03" db="EMBL/GenBank/DDBJ databases">
        <authorList>
            <person name="Keele B.F."/>
        </authorList>
    </citation>
    <scope>NUCLEOTIDE SEQUENCE [LARGE SCALE GENOMIC DNA]</scope>
    <source>
        <strain evidence="2 3">CECT 8504</strain>
    </source>
</reference>
<sequence length="275" mass="29191">MAETRDFEKMERDGWSKPSIAKGYADGFEMATRLVARKLSDAVYAGPDKHVLDLCTGHGVVAEELVARGATVTGLDFSKAMISLARAAVPAAHFIHGDAMEMGFPDARFDAVTIGFGVPHFPNPDRGLKEAARVLKPGGIIAFSIWRGKGSDGSFGWLFDAIGRLADPSVTLPKGPDAHVLADIDIARPTVEKAGFVDVKVVEVASEVHVASPDALFDLFDAGAVRAASLLSRQPASKRDAIRDDLARRTQAEGTEGTLGFRVPTPSVVVTAVRG</sequence>
<evidence type="ECO:0000259" key="1">
    <source>
        <dbReference type="Pfam" id="PF08241"/>
    </source>
</evidence>
<proteinExistence type="predicted"/>
<dbReference type="InterPro" id="IPR029063">
    <property type="entry name" value="SAM-dependent_MTases_sf"/>
</dbReference>
<dbReference type="GO" id="GO:0032259">
    <property type="term" value="P:methylation"/>
    <property type="evidence" value="ECO:0007669"/>
    <property type="project" value="UniProtKB-KW"/>
</dbReference>
<dbReference type="SUPFAM" id="SSF53335">
    <property type="entry name" value="S-adenosyl-L-methionine-dependent methyltransferases"/>
    <property type="match status" value="1"/>
</dbReference>
<dbReference type="Pfam" id="PF08241">
    <property type="entry name" value="Methyltransf_11"/>
    <property type="match status" value="1"/>
</dbReference>
<dbReference type="CDD" id="cd02440">
    <property type="entry name" value="AdoMet_MTases"/>
    <property type="match status" value="1"/>
</dbReference>
<dbReference type="PANTHER" id="PTHR43591">
    <property type="entry name" value="METHYLTRANSFERASE"/>
    <property type="match status" value="1"/>
</dbReference>
<dbReference type="EC" id="2.1.1.163" evidence="2"/>
<feature type="domain" description="Methyltransferase type 11" evidence="1">
    <location>
        <begin position="52"/>
        <end position="143"/>
    </location>
</feature>
<dbReference type="GO" id="GO:0008757">
    <property type="term" value="F:S-adenosylmethionine-dependent methyltransferase activity"/>
    <property type="evidence" value="ECO:0007669"/>
    <property type="project" value="InterPro"/>
</dbReference>
<dbReference type="GO" id="GO:0043770">
    <property type="term" value="F:demethylmenaquinone methyltransferase activity"/>
    <property type="evidence" value="ECO:0007669"/>
    <property type="project" value="UniProtKB-EC"/>
</dbReference>
<dbReference type="Gene3D" id="3.40.50.150">
    <property type="entry name" value="Vaccinia Virus protein VP39"/>
    <property type="match status" value="1"/>
</dbReference>
<evidence type="ECO:0000313" key="3">
    <source>
        <dbReference type="Proteomes" id="UP000244912"/>
    </source>
</evidence>
<dbReference type="EMBL" id="ONZF01000001">
    <property type="protein sequence ID" value="SPJ22681.1"/>
    <property type="molecule type" value="Genomic_DNA"/>
</dbReference>
<dbReference type="Proteomes" id="UP000244912">
    <property type="component" value="Unassembled WGS sequence"/>
</dbReference>
<dbReference type="RefSeq" id="WP_245897493.1">
    <property type="nucleotide sequence ID" value="NZ_ONZF01000001.1"/>
</dbReference>
<evidence type="ECO:0000313" key="2">
    <source>
        <dbReference type="EMBL" id="SPJ22681.1"/>
    </source>
</evidence>
<organism evidence="2 3">
    <name type="scientific">Palleronia abyssalis</name>
    <dbReference type="NCBI Taxonomy" id="1501240"/>
    <lineage>
        <taxon>Bacteria</taxon>
        <taxon>Pseudomonadati</taxon>
        <taxon>Pseudomonadota</taxon>
        <taxon>Alphaproteobacteria</taxon>
        <taxon>Rhodobacterales</taxon>
        <taxon>Roseobacteraceae</taxon>
        <taxon>Palleronia</taxon>
    </lineage>
</organism>